<keyword evidence="9 11" id="KW-0378">Hydrolase</keyword>
<evidence type="ECO:0000256" key="6">
    <source>
        <dbReference type="ARBA" id="ARBA00022723"/>
    </source>
</evidence>
<comment type="caution">
    <text evidence="14">The sequence shown here is derived from an EMBL/GenBank/DDBJ whole genome shotgun (WGS) entry which is preliminary data.</text>
</comment>
<evidence type="ECO:0000313" key="14">
    <source>
        <dbReference type="EMBL" id="MEN0643537.1"/>
    </source>
</evidence>
<comment type="catalytic activity">
    <reaction evidence="2">
        <text>a nucleoside 2',3'-cyclic phosphate + H2O = a nucleoside 3'-phosphate + H(+)</text>
        <dbReference type="Rhea" id="RHEA:19621"/>
        <dbReference type="ChEBI" id="CHEBI:15377"/>
        <dbReference type="ChEBI" id="CHEBI:15378"/>
        <dbReference type="ChEBI" id="CHEBI:66949"/>
        <dbReference type="ChEBI" id="CHEBI:66954"/>
        <dbReference type="EC" id="3.1.4.16"/>
    </reaction>
</comment>
<comment type="cofactor">
    <cofactor evidence="3">
        <name>a divalent metal cation</name>
        <dbReference type="ChEBI" id="CHEBI:60240"/>
    </cofactor>
</comment>
<dbReference type="InterPro" id="IPR006179">
    <property type="entry name" value="5_nucleotidase/apyrase"/>
</dbReference>
<dbReference type="InterPro" id="IPR008334">
    <property type="entry name" value="5'-Nucleotdase_C"/>
</dbReference>
<keyword evidence="8 11" id="KW-0547">Nucleotide-binding</keyword>
<evidence type="ECO:0000256" key="7">
    <source>
        <dbReference type="ARBA" id="ARBA00022729"/>
    </source>
</evidence>
<comment type="catalytic activity">
    <reaction evidence="1">
        <text>a ribonucleoside 3'-phosphate + H2O = a ribonucleoside + phosphate</text>
        <dbReference type="Rhea" id="RHEA:10144"/>
        <dbReference type="ChEBI" id="CHEBI:13197"/>
        <dbReference type="ChEBI" id="CHEBI:15377"/>
        <dbReference type="ChEBI" id="CHEBI:18254"/>
        <dbReference type="ChEBI" id="CHEBI:43474"/>
        <dbReference type="EC" id="3.1.3.6"/>
    </reaction>
</comment>
<evidence type="ECO:0000259" key="12">
    <source>
        <dbReference type="Pfam" id="PF00149"/>
    </source>
</evidence>
<dbReference type="PRINTS" id="PR01607">
    <property type="entry name" value="APYRASEFAMLY"/>
</dbReference>
<accession>A0ABU9VI04</accession>
<evidence type="ECO:0000256" key="4">
    <source>
        <dbReference type="ARBA" id="ARBA00004196"/>
    </source>
</evidence>
<dbReference type="Proteomes" id="UP001418796">
    <property type="component" value="Unassembled WGS sequence"/>
</dbReference>
<evidence type="ECO:0000256" key="8">
    <source>
        <dbReference type="ARBA" id="ARBA00022741"/>
    </source>
</evidence>
<evidence type="ECO:0000256" key="3">
    <source>
        <dbReference type="ARBA" id="ARBA00001968"/>
    </source>
</evidence>
<evidence type="ECO:0000256" key="10">
    <source>
        <dbReference type="ARBA" id="ARBA00023268"/>
    </source>
</evidence>
<name>A0ABU9VI04_9BACI</name>
<evidence type="ECO:0000256" key="9">
    <source>
        <dbReference type="ARBA" id="ARBA00022801"/>
    </source>
</evidence>
<comment type="similarity">
    <text evidence="5 11">Belongs to the 5'-nucleotidase family.</text>
</comment>
<dbReference type="Gene3D" id="3.60.21.10">
    <property type="match status" value="1"/>
</dbReference>
<evidence type="ECO:0000313" key="15">
    <source>
        <dbReference type="Proteomes" id="UP001418796"/>
    </source>
</evidence>
<dbReference type="InterPro" id="IPR029052">
    <property type="entry name" value="Metallo-depent_PP-like"/>
</dbReference>
<dbReference type="GO" id="GO:0016787">
    <property type="term" value="F:hydrolase activity"/>
    <property type="evidence" value="ECO:0007669"/>
    <property type="project" value="UniProtKB-KW"/>
</dbReference>
<reference evidence="14 15" key="1">
    <citation type="submission" date="2024-03" db="EMBL/GenBank/DDBJ databases">
        <title>Bacilli Hybrid Assemblies.</title>
        <authorList>
            <person name="Kovac J."/>
        </authorList>
    </citation>
    <scope>NUCLEOTIDE SEQUENCE [LARGE SCALE GENOMIC DNA]</scope>
    <source>
        <strain evidence="14 15">FSL R7-0666</strain>
    </source>
</reference>
<keyword evidence="15" id="KW-1185">Reference proteome</keyword>
<feature type="domain" description="5'-Nucleotidase C-terminal" evidence="13">
    <location>
        <begin position="328"/>
        <end position="486"/>
    </location>
</feature>
<dbReference type="InterPro" id="IPR041827">
    <property type="entry name" value="CpdB_N"/>
</dbReference>
<evidence type="ECO:0000256" key="2">
    <source>
        <dbReference type="ARBA" id="ARBA00001730"/>
    </source>
</evidence>
<protein>
    <submittedName>
        <fullName evidence="14">Bifunctional UDP-sugar hydrolase/5'-nucleotidase</fullName>
    </submittedName>
</protein>
<keyword evidence="6" id="KW-0479">Metal-binding</keyword>
<dbReference type="Pfam" id="PF02872">
    <property type="entry name" value="5_nucleotid_C"/>
    <property type="match status" value="1"/>
</dbReference>
<sequence length="524" mass="59448">MNNNLQINVFETSDVHGHIMPHRYRTEDDLPLGLAKINTLLKKEREQNSHLFVIDNGDLIQGTPLTTYVSKRDNSKQHPLIRAANIVGYDAAIMGNHEFNFGIQTLNQAVKDSSFPWLAANILNSETGECYFGTPYLVKEFEGAKVALLGLTTQYIPNWEDPNHIEGLIFKDCVDTAKKWVSYIREHEQPDVLIVSYHGGFERNPVTGEPEEKETGENQGYALCHEVDGIDLLLTGHQHRLLTGTCGDVPILQPGSFGSTVGKATIQLEKQENRWTISSVHTELVELSDTEADSEVVEATKEIEQEVQDWLDEPIGFVEGSLQIDDAFHVRLKEHPFIEFINKVQMEASQTAISSTALFDNTSKGFPDTITIRDVMSNYIYPNTLKVLEVSGDDLKAALERSARYFMLTEGEPEINPDFLYPKPQHYNYDMWEGINYTIDLRNPEGERVVQLEDASGKPIKGDQTYEVVMSNYRASGGGEYSMFKDKPVVREMQDDMTDLIIQYVQKYKTISSNVNHNWKVIWK</sequence>
<dbReference type="PROSITE" id="PS00786">
    <property type="entry name" value="5_NUCLEOTIDASE_2"/>
    <property type="match status" value="1"/>
</dbReference>
<keyword evidence="7" id="KW-0732">Signal</keyword>
<comment type="subcellular location">
    <subcellularLocation>
        <location evidence="4">Cell envelope</location>
    </subcellularLocation>
</comment>
<dbReference type="InterPro" id="IPR004843">
    <property type="entry name" value="Calcineurin-like_PHP"/>
</dbReference>
<dbReference type="CDD" id="cd07410">
    <property type="entry name" value="MPP_CpdB_N"/>
    <property type="match status" value="1"/>
</dbReference>
<organism evidence="14 15">
    <name type="scientific">Alkalicoccobacillus gibsonii</name>
    <dbReference type="NCBI Taxonomy" id="79881"/>
    <lineage>
        <taxon>Bacteria</taxon>
        <taxon>Bacillati</taxon>
        <taxon>Bacillota</taxon>
        <taxon>Bacilli</taxon>
        <taxon>Bacillales</taxon>
        <taxon>Bacillaceae</taxon>
        <taxon>Alkalicoccobacillus</taxon>
    </lineage>
</organism>
<evidence type="ECO:0000256" key="11">
    <source>
        <dbReference type="RuleBase" id="RU362119"/>
    </source>
</evidence>
<dbReference type="SUPFAM" id="SSF56300">
    <property type="entry name" value="Metallo-dependent phosphatases"/>
    <property type="match status" value="1"/>
</dbReference>
<dbReference type="Gene3D" id="3.90.780.10">
    <property type="entry name" value="5'-Nucleotidase, C-terminal domain"/>
    <property type="match status" value="1"/>
</dbReference>
<evidence type="ECO:0000259" key="13">
    <source>
        <dbReference type="Pfam" id="PF02872"/>
    </source>
</evidence>
<dbReference type="EMBL" id="JBCITK010000001">
    <property type="protein sequence ID" value="MEN0643537.1"/>
    <property type="molecule type" value="Genomic_DNA"/>
</dbReference>
<evidence type="ECO:0000256" key="1">
    <source>
        <dbReference type="ARBA" id="ARBA00000527"/>
    </source>
</evidence>
<keyword evidence="10" id="KW-0511">Multifunctional enzyme</keyword>
<proteinExistence type="inferred from homology"/>
<dbReference type="InterPro" id="IPR036907">
    <property type="entry name" value="5'-Nucleotdase_C_sf"/>
</dbReference>
<gene>
    <name evidence="14" type="ORF">MKY91_10300</name>
</gene>
<evidence type="ECO:0000256" key="5">
    <source>
        <dbReference type="ARBA" id="ARBA00006654"/>
    </source>
</evidence>
<dbReference type="PANTHER" id="PTHR11575">
    <property type="entry name" value="5'-NUCLEOTIDASE-RELATED"/>
    <property type="match status" value="1"/>
</dbReference>
<dbReference type="InterPro" id="IPR006146">
    <property type="entry name" value="5'-Nucleotdase_CS"/>
</dbReference>
<feature type="domain" description="Calcineurin-like phosphoesterase" evidence="12">
    <location>
        <begin position="11"/>
        <end position="240"/>
    </location>
</feature>
<dbReference type="SUPFAM" id="SSF55816">
    <property type="entry name" value="5'-nucleotidase (syn. UDP-sugar hydrolase), C-terminal domain"/>
    <property type="match status" value="1"/>
</dbReference>
<dbReference type="Pfam" id="PF00149">
    <property type="entry name" value="Metallophos"/>
    <property type="match status" value="1"/>
</dbReference>
<dbReference type="PANTHER" id="PTHR11575:SF6">
    <property type="entry name" value="2',3'-CYCLIC-NUCLEOTIDE 2'-PHOSPHODIESTERASE_3'-NUCLEOTIDASE"/>
    <property type="match status" value="1"/>
</dbReference>